<accession>A0AAE0V420</accession>
<dbReference type="InterPro" id="IPR043502">
    <property type="entry name" value="DNA/RNA_pol_sf"/>
</dbReference>
<evidence type="ECO:0000256" key="3">
    <source>
        <dbReference type="PROSITE-ProRule" id="PRU00339"/>
    </source>
</evidence>
<comment type="similarity">
    <text evidence="1">Belongs to the beta type-B retroviral polymerase family. HERV class-II K(HML-2) pol subfamily.</text>
</comment>
<dbReference type="InterPro" id="IPR003029">
    <property type="entry name" value="S1_domain"/>
</dbReference>
<evidence type="ECO:0000259" key="5">
    <source>
        <dbReference type="PROSITE" id="PS50126"/>
    </source>
</evidence>
<comment type="caution">
    <text evidence="7">The sequence shown here is derived from an EMBL/GenBank/DDBJ whole genome shotgun (WGS) entry which is preliminary data.</text>
</comment>
<dbReference type="SUPFAM" id="SSF48452">
    <property type="entry name" value="TPR-like"/>
    <property type="match status" value="1"/>
</dbReference>
<feature type="compositionally biased region" description="Basic and acidic residues" evidence="4">
    <location>
        <begin position="914"/>
        <end position="953"/>
    </location>
</feature>
<dbReference type="InterPro" id="IPR043128">
    <property type="entry name" value="Rev_trsase/Diguanyl_cyclase"/>
</dbReference>
<feature type="repeat" description="TPR" evidence="3">
    <location>
        <begin position="706"/>
        <end position="739"/>
    </location>
</feature>
<dbReference type="Proteomes" id="UP001274896">
    <property type="component" value="Unassembled WGS sequence"/>
</dbReference>
<feature type="compositionally biased region" description="Polar residues" evidence="4">
    <location>
        <begin position="897"/>
        <end position="908"/>
    </location>
</feature>
<feature type="domain" description="Reverse transcriptase" evidence="6">
    <location>
        <begin position="1"/>
        <end position="322"/>
    </location>
</feature>
<feature type="compositionally biased region" description="Basic and acidic residues" evidence="4">
    <location>
        <begin position="1006"/>
        <end position="1040"/>
    </location>
</feature>
<organism evidence="7 8">
    <name type="scientific">Hemibagrus guttatus</name>
    <dbReference type="NCBI Taxonomy" id="175788"/>
    <lineage>
        <taxon>Eukaryota</taxon>
        <taxon>Metazoa</taxon>
        <taxon>Chordata</taxon>
        <taxon>Craniata</taxon>
        <taxon>Vertebrata</taxon>
        <taxon>Euteleostomi</taxon>
        <taxon>Actinopterygii</taxon>
        <taxon>Neopterygii</taxon>
        <taxon>Teleostei</taxon>
        <taxon>Ostariophysi</taxon>
        <taxon>Siluriformes</taxon>
        <taxon>Bagridae</taxon>
        <taxon>Hemibagrus</taxon>
    </lineage>
</organism>
<dbReference type="InterPro" id="IPR039190">
    <property type="entry name" value="TTC14"/>
</dbReference>
<evidence type="ECO:0000256" key="1">
    <source>
        <dbReference type="ARBA" id="ARBA00010879"/>
    </source>
</evidence>
<evidence type="ECO:0000259" key="6">
    <source>
        <dbReference type="PROSITE" id="PS50878"/>
    </source>
</evidence>
<dbReference type="Pfam" id="PF00078">
    <property type="entry name" value="RVT_1"/>
    <property type="match status" value="1"/>
</dbReference>
<feature type="domain" description="S1 motif" evidence="5">
    <location>
        <begin position="473"/>
        <end position="556"/>
    </location>
</feature>
<evidence type="ECO:0000313" key="8">
    <source>
        <dbReference type="Proteomes" id="UP001274896"/>
    </source>
</evidence>
<dbReference type="InterPro" id="IPR036691">
    <property type="entry name" value="Endo/exonu/phosph_ase_sf"/>
</dbReference>
<dbReference type="EMBL" id="JAUCMX010000010">
    <property type="protein sequence ID" value="KAK3533389.1"/>
    <property type="molecule type" value="Genomic_DNA"/>
</dbReference>
<sequence length="1101" mass="126736">MDRDLLRQSVAFHGQSLFSLLKCEQSENPDFKHVTADLTKSVNQRDKEDDSPVVEQFIARKADLLFAPTWKSTTPGEEEWQEETLDMESIPMGERVVIGADFNGHVGEGNRGDEEVMGKFGVKERNLEGQMVVDFAKRMDMAVLNTYFQKMEEHRVTYKSGDLEKAYDRVPREELWYCMRKSGVAEKYVRVVQDMYERSRTVVRCAVGQTEEFKVEVGLHQGSALSPFLFAIVMDQLSEEVRQETPWTMMFADDIVICRESREQVEENLERWRFALERRGMKVSRSKTEYMSVNEREGSGRVRLQDEEVKKVQEFKYLGSTVQSNGECAKEVKKRVQAGWNGWRKVSGVLCDRKMSARIKGKVYRTVVRPVMLYGLETVSLRKRQESELEVAELKMLRFSLGVTRLDRIRNEYIRGTAHVGSLEDKVREARLRWFGHVQRREKPYAVMPPLEQFMDVSYNERRELFYRDVERGDVIIGRITSIRDFGFFVSVLCTAGGMERDVEDLEITGLCPIRDVPSTRNHDDPLSYFQIGDLIRAGVKDIDRFSREADDITSSHLPGLEHGANQIGCNKQRRFTSSLHMSSVADKMQDYNKVAGLNRGGQVTADSRESYEMLLQSSLGFVNPANVEYLLGKLGISDAQSHSLMRGLQSKHFMEDDFASAIRKKQSASWALKCVKAGVNHFKSGHYVEAMNEYNKALDIDTNNVEALVARGALYATKGSLMKAISDFEIALESCPTHRNAKKYLCQTLVERGGQLEEEEKLITAEGLYKKAIALDDTFHEAKEALRKLQLHIQKTLKLKAEEAAKEKEKQPTAETSAEKLRKILKEEIRMKKKRKRYDSKSETSSSSDSSSDHLSSRKKDRKRKHKRRRSSNSSKKNKQRISSRDEDEEHYPVPANTSASFINEKQTLVKLLDGEDRAENRRLSHEKSREGRFEDDSFTRSPETEDRKVKGQQECLRGLNGRDKDAHRDRRRSEDEHSTRLESCRYSRSISCRKDSSSSAYSETSRKSDLRDFDSRKSSSRTSESRDSHSSDVRRSDSYKSGSHGNSEVKERIDGNDRELSSRDVRKDSEEYQKKKLPTSLLDIFNQIAEFEREKKQKK</sequence>
<feature type="compositionally biased region" description="Basic residues" evidence="4">
    <location>
        <begin position="860"/>
        <end position="883"/>
    </location>
</feature>
<dbReference type="SUPFAM" id="SSF56672">
    <property type="entry name" value="DNA/RNA polymerases"/>
    <property type="match status" value="1"/>
</dbReference>
<gene>
    <name evidence="7" type="ORF">QTP70_019331</name>
</gene>
<dbReference type="Gene3D" id="2.40.50.140">
    <property type="entry name" value="Nucleic acid-binding proteins"/>
    <property type="match status" value="1"/>
</dbReference>
<reference evidence="7" key="1">
    <citation type="submission" date="2023-06" db="EMBL/GenBank/DDBJ databases">
        <title>Male Hemibagrus guttatus genome.</title>
        <authorList>
            <person name="Bian C."/>
        </authorList>
    </citation>
    <scope>NUCLEOTIDE SEQUENCE</scope>
    <source>
        <strain evidence="7">Male_cb2023</strain>
        <tissue evidence="7">Muscle</tissue>
    </source>
</reference>
<evidence type="ECO:0000256" key="4">
    <source>
        <dbReference type="SAM" id="MobiDB-lite"/>
    </source>
</evidence>
<dbReference type="InterPro" id="IPR011990">
    <property type="entry name" value="TPR-like_helical_dom_sf"/>
</dbReference>
<dbReference type="SUPFAM" id="SSF50249">
    <property type="entry name" value="Nucleic acid-binding proteins"/>
    <property type="match status" value="1"/>
</dbReference>
<dbReference type="PANTHER" id="PTHR23184">
    <property type="entry name" value="TETRATRICOPEPTIDE REPEAT PROTEIN 14"/>
    <property type="match status" value="1"/>
</dbReference>
<dbReference type="Pfam" id="PF13414">
    <property type="entry name" value="TPR_11"/>
    <property type="match status" value="1"/>
</dbReference>
<evidence type="ECO:0000313" key="7">
    <source>
        <dbReference type="EMBL" id="KAK3533389.1"/>
    </source>
</evidence>
<dbReference type="InterPro" id="IPR012340">
    <property type="entry name" value="NA-bd_OB-fold"/>
</dbReference>
<keyword evidence="8" id="KW-1185">Reference proteome</keyword>
<dbReference type="SMART" id="SM00316">
    <property type="entry name" value="S1"/>
    <property type="match status" value="1"/>
</dbReference>
<dbReference type="Gene3D" id="3.30.70.270">
    <property type="match status" value="1"/>
</dbReference>
<dbReference type="Gene3D" id="3.60.10.10">
    <property type="entry name" value="Endonuclease/exonuclease/phosphatase"/>
    <property type="match status" value="1"/>
</dbReference>
<proteinExistence type="inferred from homology"/>
<dbReference type="PANTHER" id="PTHR23184:SF9">
    <property type="entry name" value="TETRATRICOPEPTIDE REPEAT PROTEIN 14"/>
    <property type="match status" value="1"/>
</dbReference>
<dbReference type="PROSITE" id="PS50005">
    <property type="entry name" value="TPR"/>
    <property type="match status" value="2"/>
</dbReference>
<feature type="region of interest" description="Disordered" evidence="4">
    <location>
        <begin position="829"/>
        <end position="1078"/>
    </location>
</feature>
<dbReference type="Gene3D" id="1.25.40.10">
    <property type="entry name" value="Tetratricopeptide repeat domain"/>
    <property type="match status" value="1"/>
</dbReference>
<dbReference type="PROSITE" id="PS50126">
    <property type="entry name" value="S1"/>
    <property type="match status" value="1"/>
</dbReference>
<dbReference type="GO" id="GO:0004523">
    <property type="term" value="F:RNA-DNA hybrid ribonuclease activity"/>
    <property type="evidence" value="ECO:0007669"/>
    <property type="project" value="UniProtKB-EC"/>
</dbReference>
<dbReference type="InterPro" id="IPR000477">
    <property type="entry name" value="RT_dom"/>
</dbReference>
<evidence type="ECO:0000256" key="2">
    <source>
        <dbReference type="ARBA" id="ARBA00012180"/>
    </source>
</evidence>
<feature type="repeat" description="TPR" evidence="3">
    <location>
        <begin position="672"/>
        <end position="705"/>
    </location>
</feature>
<dbReference type="SMART" id="SM00028">
    <property type="entry name" value="TPR"/>
    <property type="match status" value="3"/>
</dbReference>
<dbReference type="InterPro" id="IPR019734">
    <property type="entry name" value="TPR_rpt"/>
</dbReference>
<dbReference type="Gene3D" id="3.10.10.10">
    <property type="entry name" value="HIV Type 1 Reverse Transcriptase, subunit A, domain 1"/>
    <property type="match status" value="1"/>
</dbReference>
<dbReference type="PROSITE" id="PS50878">
    <property type="entry name" value="RT_POL"/>
    <property type="match status" value="1"/>
</dbReference>
<dbReference type="GO" id="GO:0003676">
    <property type="term" value="F:nucleic acid binding"/>
    <property type="evidence" value="ECO:0007669"/>
    <property type="project" value="InterPro"/>
</dbReference>
<name>A0AAE0V420_9TELE</name>
<dbReference type="AlphaFoldDB" id="A0AAE0V420"/>
<keyword evidence="3" id="KW-0802">TPR repeat</keyword>
<protein>
    <recommendedName>
        <fullName evidence="2">ribonuclease H</fullName>
        <ecNumber evidence="2">3.1.26.4</ecNumber>
    </recommendedName>
</protein>
<feature type="compositionally biased region" description="Basic and acidic residues" evidence="4">
    <location>
        <begin position="1049"/>
        <end position="1076"/>
    </location>
</feature>
<feature type="compositionally biased region" description="Basic and acidic residues" evidence="4">
    <location>
        <begin position="962"/>
        <end position="987"/>
    </location>
</feature>
<dbReference type="EC" id="3.1.26.4" evidence="2"/>